<dbReference type="GO" id="GO:0034457">
    <property type="term" value="C:Mpp10 complex"/>
    <property type="evidence" value="ECO:0007669"/>
    <property type="project" value="EnsemblFungi"/>
</dbReference>
<evidence type="ECO:0000259" key="11">
    <source>
        <dbReference type="SMART" id="SM00363"/>
    </source>
</evidence>
<comment type="similarity">
    <text evidence="2">Belongs to the universal ribosomal protein uS4 family.</text>
</comment>
<gene>
    <name evidence="13" type="ORF">UREG_00825</name>
</gene>
<evidence type="ECO:0000313" key="13">
    <source>
        <dbReference type="EMBL" id="EEP75978.1"/>
    </source>
</evidence>
<keyword evidence="7 13" id="KW-0687">Ribonucleoprotein</keyword>
<keyword evidence="3" id="KW-0690">Ribosome biogenesis</keyword>
<evidence type="ECO:0000256" key="6">
    <source>
        <dbReference type="ARBA" id="ARBA00023242"/>
    </source>
</evidence>
<evidence type="ECO:0000256" key="2">
    <source>
        <dbReference type="ARBA" id="ARBA00007465"/>
    </source>
</evidence>
<feature type="domain" description="RNA-binding S4" evidence="11">
    <location>
        <begin position="122"/>
        <end position="188"/>
    </location>
</feature>
<sequence length="196" mass="22837">MVRKLKHHEKSNISNTSSPRLLRKVDLYTYKSDNNHRETTIRQRYHLQDPLDYKKYNALCGSVRQLAHKLSAMDPESPFRREMEAQMLEKLWAMGILKQNREQGAGLSRVEREVTVSAFARRRLGVLMSRNGMVESVSAAVKFIEQGHVRVGTEVVTDPAFLVTRNLEDYVTWVDSSKIKRNILQYREKLDDFDLL</sequence>
<dbReference type="AlphaFoldDB" id="C4JEI6"/>
<dbReference type="InterPro" id="IPR002942">
    <property type="entry name" value="S4_RNA-bd"/>
</dbReference>
<protein>
    <recommendedName>
        <fullName evidence="8">U3 small nucleolar ribonucleoprotein protein IMP3</fullName>
    </recommendedName>
    <alternativeName>
        <fullName evidence="9">U3 small nucleolar ribonucleoprotein protein imp3</fullName>
    </alternativeName>
</protein>
<dbReference type="GO" id="GO:0019843">
    <property type="term" value="F:rRNA binding"/>
    <property type="evidence" value="ECO:0007669"/>
    <property type="project" value="UniProtKB-KW"/>
</dbReference>
<dbReference type="GeneID" id="8444423"/>
<dbReference type="STRING" id="336963.C4JEI6"/>
<evidence type="ECO:0000256" key="7">
    <source>
        <dbReference type="ARBA" id="ARBA00023274"/>
    </source>
</evidence>
<dbReference type="RefSeq" id="XP_002541311.1">
    <property type="nucleotide sequence ID" value="XM_002541265.1"/>
</dbReference>
<dbReference type="eggNOG" id="KOG4655">
    <property type="taxonomic scope" value="Eukaryota"/>
</dbReference>
<dbReference type="GO" id="GO:0140691">
    <property type="term" value="F:RNA folding chaperone"/>
    <property type="evidence" value="ECO:0007669"/>
    <property type="project" value="EnsemblFungi"/>
</dbReference>
<evidence type="ECO:0000256" key="1">
    <source>
        <dbReference type="ARBA" id="ARBA00004604"/>
    </source>
</evidence>
<dbReference type="OMA" id="FRIKHEQ"/>
<dbReference type="PANTHER" id="PTHR11831">
    <property type="entry name" value="30S 40S RIBOSOMAL PROTEIN"/>
    <property type="match status" value="1"/>
</dbReference>
<dbReference type="GO" id="GO:0006364">
    <property type="term" value="P:rRNA processing"/>
    <property type="evidence" value="ECO:0007669"/>
    <property type="project" value="EnsemblFungi"/>
</dbReference>
<dbReference type="EMBL" id="CH476615">
    <property type="protein sequence ID" value="EEP75978.1"/>
    <property type="molecule type" value="Genomic_DNA"/>
</dbReference>
<dbReference type="SMART" id="SM01390">
    <property type="entry name" value="Ribosomal_S4"/>
    <property type="match status" value="1"/>
</dbReference>
<dbReference type="KEGG" id="ure:UREG_00825"/>
<dbReference type="PROSITE" id="PS50889">
    <property type="entry name" value="S4"/>
    <property type="match status" value="1"/>
</dbReference>
<evidence type="ECO:0000256" key="5">
    <source>
        <dbReference type="ARBA" id="ARBA00022884"/>
    </source>
</evidence>
<feature type="domain" description="Small ribosomal subunit protein uS4 N-terminal" evidence="12">
    <location>
        <begin position="4"/>
        <end position="121"/>
    </location>
</feature>
<dbReference type="OrthoDB" id="10248812at2759"/>
<dbReference type="SMART" id="SM00363">
    <property type="entry name" value="S4"/>
    <property type="match status" value="1"/>
</dbReference>
<dbReference type="VEuPathDB" id="FungiDB:UREG_00825"/>
<dbReference type="Gene3D" id="3.10.290.10">
    <property type="entry name" value="RNA-binding S4 domain"/>
    <property type="match status" value="1"/>
</dbReference>
<dbReference type="HOGENOM" id="CLU_097281_0_0_1"/>
<evidence type="ECO:0000256" key="3">
    <source>
        <dbReference type="ARBA" id="ARBA00022517"/>
    </source>
</evidence>
<dbReference type="Pfam" id="PF01479">
    <property type="entry name" value="S4"/>
    <property type="match status" value="1"/>
</dbReference>
<comment type="subcellular location">
    <subcellularLocation>
        <location evidence="1">Nucleus</location>
        <location evidence="1">Nucleolus</location>
    </subcellularLocation>
</comment>
<dbReference type="CDD" id="cd00165">
    <property type="entry name" value="S4"/>
    <property type="match status" value="1"/>
</dbReference>
<dbReference type="GO" id="GO:0042274">
    <property type="term" value="P:ribosomal small subunit biogenesis"/>
    <property type="evidence" value="ECO:0007669"/>
    <property type="project" value="EnsemblFungi"/>
</dbReference>
<dbReference type="GO" id="GO:0032040">
    <property type="term" value="C:small-subunit processome"/>
    <property type="evidence" value="ECO:0007669"/>
    <property type="project" value="EnsemblFungi"/>
</dbReference>
<keyword evidence="4" id="KW-0699">rRNA-binding</keyword>
<keyword evidence="14" id="KW-1185">Reference proteome</keyword>
<dbReference type="Pfam" id="PF00163">
    <property type="entry name" value="Ribosomal_S4"/>
    <property type="match status" value="1"/>
</dbReference>
<dbReference type="InterPro" id="IPR001912">
    <property type="entry name" value="Ribosomal_uS4_N"/>
</dbReference>
<evidence type="ECO:0000256" key="9">
    <source>
        <dbReference type="ARBA" id="ARBA00072223"/>
    </source>
</evidence>
<dbReference type="SUPFAM" id="SSF55174">
    <property type="entry name" value="Alpha-L RNA-binding motif"/>
    <property type="match status" value="1"/>
</dbReference>
<evidence type="ECO:0000259" key="12">
    <source>
        <dbReference type="SMART" id="SM01390"/>
    </source>
</evidence>
<evidence type="ECO:0000256" key="10">
    <source>
        <dbReference type="PROSITE-ProRule" id="PRU00182"/>
    </source>
</evidence>
<proteinExistence type="inferred from homology"/>
<dbReference type="InterPro" id="IPR036986">
    <property type="entry name" value="S4_RNA-bd_sf"/>
</dbReference>
<dbReference type="FunCoup" id="C4JEI6">
    <property type="interactions" value="418"/>
</dbReference>
<evidence type="ECO:0000256" key="4">
    <source>
        <dbReference type="ARBA" id="ARBA00022730"/>
    </source>
</evidence>
<dbReference type="FunFam" id="3.10.290.10:FF:000006">
    <property type="entry name" value="U3 small nucleolar ribonucleoprotein IMP3"/>
    <property type="match status" value="1"/>
</dbReference>
<keyword evidence="6" id="KW-0539">Nucleus</keyword>
<accession>C4JEI6</accession>
<dbReference type="InParanoid" id="C4JEI6"/>
<dbReference type="Proteomes" id="UP000002058">
    <property type="component" value="Unassembled WGS sequence"/>
</dbReference>
<dbReference type="GO" id="GO:0030515">
    <property type="term" value="F:snoRNA binding"/>
    <property type="evidence" value="ECO:0007669"/>
    <property type="project" value="EnsemblFungi"/>
</dbReference>
<dbReference type="PANTHER" id="PTHR11831:SF1">
    <property type="entry name" value="U3 SMALL NUCLEOLAR RIBONUCLEOPROTEIN PROTEIN IMP3"/>
    <property type="match status" value="1"/>
</dbReference>
<evidence type="ECO:0000256" key="8">
    <source>
        <dbReference type="ARBA" id="ARBA00069727"/>
    </source>
</evidence>
<keyword evidence="5 10" id="KW-0694">RNA-binding</keyword>
<name>C4JEI6_UNCRE</name>
<dbReference type="InterPro" id="IPR022801">
    <property type="entry name" value="Ribosomal_uS4"/>
</dbReference>
<reference evidence="14" key="1">
    <citation type="journal article" date="2009" name="Genome Res.">
        <title>Comparative genomic analyses of the human fungal pathogens Coccidioides and their relatives.</title>
        <authorList>
            <person name="Sharpton T.J."/>
            <person name="Stajich J.E."/>
            <person name="Rounsley S.D."/>
            <person name="Gardner M.J."/>
            <person name="Wortman J.R."/>
            <person name="Jordar V.S."/>
            <person name="Maiti R."/>
            <person name="Kodira C.D."/>
            <person name="Neafsey D.E."/>
            <person name="Zeng Q."/>
            <person name="Hung C.-Y."/>
            <person name="McMahan C."/>
            <person name="Muszewska A."/>
            <person name="Grynberg M."/>
            <person name="Mandel M.A."/>
            <person name="Kellner E.M."/>
            <person name="Barker B.M."/>
            <person name="Galgiani J.N."/>
            <person name="Orbach M.J."/>
            <person name="Kirkland T.N."/>
            <person name="Cole G.T."/>
            <person name="Henn M.R."/>
            <person name="Birren B.W."/>
            <person name="Taylor J.W."/>
        </authorList>
    </citation>
    <scope>NUCLEOTIDE SEQUENCE [LARGE SCALE GENOMIC DNA]</scope>
    <source>
        <strain evidence="14">UAMH 1704</strain>
    </source>
</reference>
<evidence type="ECO:0000313" key="14">
    <source>
        <dbReference type="Proteomes" id="UP000002058"/>
    </source>
</evidence>
<organism evidence="13 14">
    <name type="scientific">Uncinocarpus reesii (strain UAMH 1704)</name>
    <dbReference type="NCBI Taxonomy" id="336963"/>
    <lineage>
        <taxon>Eukaryota</taxon>
        <taxon>Fungi</taxon>
        <taxon>Dikarya</taxon>
        <taxon>Ascomycota</taxon>
        <taxon>Pezizomycotina</taxon>
        <taxon>Eurotiomycetes</taxon>
        <taxon>Eurotiomycetidae</taxon>
        <taxon>Onygenales</taxon>
        <taxon>Onygenaceae</taxon>
        <taxon>Uncinocarpus</taxon>
    </lineage>
</organism>